<dbReference type="PhylomeDB" id="A0A091TAP0"/>
<sequence length="69" mass="7983">MFSEDPLESVSLQTKRPFRGQYKKAKQNHTYLPEWTEKSLSGIVRNRVLTPPAVQIPPDEKEVSEEVEL</sequence>
<feature type="non-terminal residue" evidence="1">
    <location>
        <position position="69"/>
    </location>
</feature>
<accession>A0A091TAP0</accession>
<gene>
    <name evidence="1" type="ORF">N335_01091</name>
</gene>
<dbReference type="Proteomes" id="UP000053638">
    <property type="component" value="Unassembled WGS sequence"/>
</dbReference>
<organism evidence="1 2">
    <name type="scientific">Phaethon lepturus</name>
    <name type="common">White-tailed tropicbird</name>
    <dbReference type="NCBI Taxonomy" id="97097"/>
    <lineage>
        <taxon>Eukaryota</taxon>
        <taxon>Metazoa</taxon>
        <taxon>Chordata</taxon>
        <taxon>Craniata</taxon>
        <taxon>Vertebrata</taxon>
        <taxon>Euteleostomi</taxon>
        <taxon>Archelosauria</taxon>
        <taxon>Archosauria</taxon>
        <taxon>Dinosauria</taxon>
        <taxon>Saurischia</taxon>
        <taxon>Theropoda</taxon>
        <taxon>Coelurosauria</taxon>
        <taxon>Aves</taxon>
        <taxon>Neognathae</taxon>
        <taxon>Neoaves</taxon>
        <taxon>Phaethontimorphae</taxon>
        <taxon>Phaethontiformes</taxon>
        <taxon>Phaethontidae</taxon>
        <taxon>Phaethon</taxon>
    </lineage>
</organism>
<dbReference type="AlphaFoldDB" id="A0A091TAP0"/>
<dbReference type="EMBL" id="KK444959">
    <property type="protein sequence ID" value="KFQ71364.1"/>
    <property type="molecule type" value="Genomic_DNA"/>
</dbReference>
<evidence type="ECO:0000313" key="2">
    <source>
        <dbReference type="Proteomes" id="UP000053638"/>
    </source>
</evidence>
<evidence type="ECO:0000313" key="1">
    <source>
        <dbReference type="EMBL" id="KFQ71364.1"/>
    </source>
</evidence>
<name>A0A091TAP0_PHALP</name>
<reference evidence="1 2" key="1">
    <citation type="submission" date="2014-04" db="EMBL/GenBank/DDBJ databases">
        <title>Genome evolution of avian class.</title>
        <authorList>
            <person name="Zhang G."/>
            <person name="Li C."/>
        </authorList>
    </citation>
    <scope>NUCLEOTIDE SEQUENCE [LARGE SCALE GENOMIC DNA]</scope>
    <source>
        <strain evidence="1">BGI_N335</strain>
    </source>
</reference>
<protein>
    <submittedName>
        <fullName evidence="1">Uncharacterized protein</fullName>
    </submittedName>
</protein>
<proteinExistence type="predicted"/>
<keyword evidence="2" id="KW-1185">Reference proteome</keyword>